<evidence type="ECO:0000256" key="3">
    <source>
        <dbReference type="ARBA" id="ARBA00022729"/>
    </source>
</evidence>
<evidence type="ECO:0000256" key="2">
    <source>
        <dbReference type="ARBA" id="ARBA00022692"/>
    </source>
</evidence>
<proteinExistence type="predicted"/>
<keyword evidence="17" id="KW-1185">Reference proteome</keyword>
<evidence type="ECO:0000256" key="6">
    <source>
        <dbReference type="ARBA" id="ARBA00022889"/>
    </source>
</evidence>
<dbReference type="Ensembl" id="ENSZALT00000027662.1">
    <property type="protein sequence ID" value="ENSZALP00000021183.1"/>
    <property type="gene ID" value="ENSZALG00000016614.1"/>
</dbReference>
<evidence type="ECO:0000256" key="14">
    <source>
        <dbReference type="SAM" id="SignalP"/>
    </source>
</evidence>
<feature type="transmembrane region" description="Helical" evidence="13">
    <location>
        <begin position="647"/>
        <end position="672"/>
    </location>
</feature>
<sequence length="771" mass="84557">MDKDFHWEWSSGPWGQLFLRSLVFLLLAGPPARGQLRYAVPEELEHGAFVANLGEDLGLDVSTLSARRFRIVSRAGARQHLEVNLENGILFVNERIDREEVCEGGGTCLLHLQLLVESPLELYRVEVEVLDINDHAPTFPWQEYVLEVAESAVLGARFPLESAQDPDVGTNSVHTYRLSPNGFFSLEVQTRSDASKFAELVLERALDREQQRVHRVLLTALDGGVPERSGTAHILVTVLDANDNVPAFDQPSYGVSLPEDAPAGTLVIQLNATDLDEGPNGEIEYSFSGHAPPRVRELFHVEPRSGQVLLKGRLDYERASLHELYVQAKDRGPSAVAVHCRVLVHLLDVNDNAPEVTLTSVSTPVLEDAPPGTVIAVISVQDRDSGDNGRVSCEVGPNVPFELRSSFRNYYTLVTTQALDRELVPEYNVSITARDMGSPALVTRSTLTIPVSDVNDNAPRFLQPSYSVYVMENNAPGASICSVSALDPDCQQNAYLSYSIADGHIHGMPVGTYVSINSDSGHMYALRSLDYEQIRSFQIQVQAQDAGFPPLSANVTVHIFVLDQNDNAPVIVSPLVAPDTGELRTLRSFLEQDASRQQLVVQVRDGGQPALSATVSLLLSVVETMPQTLSDFSEFSLPPEVSSSSPLTLYLLVSLGSISFTFLLAILILTAIRCRGERRSRQGDSYCYKVCLGPESAQSDFMFLKPCSPPRNNEKDPGKRSRPEQHLQVSKEVTQRPAGLSSTPQVPPAPSLSLCHEGSQARLLPENNRSL</sequence>
<feature type="signal peptide" evidence="14">
    <location>
        <begin position="1"/>
        <end position="34"/>
    </location>
</feature>
<feature type="region of interest" description="Disordered" evidence="12">
    <location>
        <begin position="705"/>
        <end position="759"/>
    </location>
</feature>
<dbReference type="PANTHER" id="PTHR24028:SF236">
    <property type="entry name" value="PROTOCADHERIN GAMMA-C3"/>
    <property type="match status" value="1"/>
</dbReference>
<keyword evidence="9" id="KW-0325">Glycoprotein</keyword>
<keyword evidence="6" id="KW-0130">Cell adhesion</keyword>
<feature type="domain" description="Cadherin" evidence="15">
    <location>
        <begin position="140"/>
        <end position="248"/>
    </location>
</feature>
<protein>
    <recommendedName>
        <fullName evidence="10">Protocadherin gamma-C3</fullName>
    </recommendedName>
</protein>
<dbReference type="AlphaFoldDB" id="A0A8D2NGI5"/>
<feature type="domain" description="Cadherin" evidence="15">
    <location>
        <begin position="357"/>
        <end position="461"/>
    </location>
</feature>
<feature type="domain" description="Cadherin" evidence="15">
    <location>
        <begin position="462"/>
        <end position="571"/>
    </location>
</feature>
<feature type="domain" description="Cadherin" evidence="15">
    <location>
        <begin position="249"/>
        <end position="356"/>
    </location>
</feature>
<evidence type="ECO:0000256" key="7">
    <source>
        <dbReference type="ARBA" id="ARBA00022989"/>
    </source>
</evidence>
<dbReference type="PROSITE" id="PS00232">
    <property type="entry name" value="CADHERIN_1"/>
    <property type="match status" value="3"/>
</dbReference>
<dbReference type="FunFam" id="2.60.40.60:FF:000001">
    <property type="entry name" value="Protocadherin alpha 2"/>
    <property type="match status" value="1"/>
</dbReference>
<evidence type="ECO:0000313" key="17">
    <source>
        <dbReference type="Proteomes" id="UP000694413"/>
    </source>
</evidence>
<dbReference type="Pfam" id="PF08266">
    <property type="entry name" value="Cadherin_2"/>
    <property type="match status" value="1"/>
</dbReference>
<comment type="subcellular location">
    <subcellularLocation>
        <location evidence="1">Membrane</location>
        <topology evidence="1">Single-pass membrane protein</topology>
    </subcellularLocation>
</comment>
<name>A0A8D2NGI5_ZONAL</name>
<evidence type="ECO:0000256" key="13">
    <source>
        <dbReference type="SAM" id="Phobius"/>
    </source>
</evidence>
<evidence type="ECO:0000259" key="15">
    <source>
        <dbReference type="PROSITE" id="PS50268"/>
    </source>
</evidence>
<evidence type="ECO:0000256" key="9">
    <source>
        <dbReference type="ARBA" id="ARBA00023180"/>
    </source>
</evidence>
<dbReference type="InterPro" id="IPR013164">
    <property type="entry name" value="Cadherin_N"/>
</dbReference>
<dbReference type="GO" id="GO:0005509">
    <property type="term" value="F:calcium ion binding"/>
    <property type="evidence" value="ECO:0007669"/>
    <property type="project" value="UniProtKB-UniRule"/>
</dbReference>
<evidence type="ECO:0000256" key="12">
    <source>
        <dbReference type="SAM" id="MobiDB-lite"/>
    </source>
</evidence>
<keyword evidence="7 13" id="KW-1133">Transmembrane helix</keyword>
<dbReference type="Proteomes" id="UP000694413">
    <property type="component" value="Unassembled WGS sequence"/>
</dbReference>
<accession>A0A8D2NGI5</accession>
<dbReference type="GO" id="GO:0005886">
    <property type="term" value="C:plasma membrane"/>
    <property type="evidence" value="ECO:0007669"/>
    <property type="project" value="InterPro"/>
</dbReference>
<dbReference type="CDD" id="cd11304">
    <property type="entry name" value="Cadherin_repeat"/>
    <property type="match status" value="5"/>
</dbReference>
<evidence type="ECO:0000256" key="11">
    <source>
        <dbReference type="PROSITE-ProRule" id="PRU00043"/>
    </source>
</evidence>
<reference evidence="16" key="1">
    <citation type="submission" date="2025-08" db="UniProtKB">
        <authorList>
            <consortium name="Ensembl"/>
        </authorList>
    </citation>
    <scope>IDENTIFICATION</scope>
</reference>
<dbReference type="InterPro" id="IPR020894">
    <property type="entry name" value="Cadherin_CS"/>
</dbReference>
<dbReference type="Pfam" id="PF00028">
    <property type="entry name" value="Cadherin"/>
    <property type="match status" value="4"/>
</dbReference>
<keyword evidence="5 11" id="KW-0106">Calcium</keyword>
<feature type="domain" description="Cadherin" evidence="15">
    <location>
        <begin position="32"/>
        <end position="139"/>
    </location>
</feature>
<dbReference type="PROSITE" id="PS50268">
    <property type="entry name" value="CADHERIN_2"/>
    <property type="match status" value="5"/>
</dbReference>
<evidence type="ECO:0000313" key="16">
    <source>
        <dbReference type="Ensembl" id="ENSZALP00000021183.1"/>
    </source>
</evidence>
<feature type="chain" id="PRO_5034389569" description="Protocadherin gamma-C3" evidence="14">
    <location>
        <begin position="35"/>
        <end position="771"/>
    </location>
</feature>
<dbReference type="FunFam" id="2.60.40.60:FF:000185">
    <property type="entry name" value="Protocadherin 2 alpha c"/>
    <property type="match status" value="1"/>
</dbReference>
<evidence type="ECO:0000256" key="1">
    <source>
        <dbReference type="ARBA" id="ARBA00004167"/>
    </source>
</evidence>
<dbReference type="InterPro" id="IPR032455">
    <property type="entry name" value="Cadherin_C"/>
</dbReference>
<keyword evidence="4" id="KW-0677">Repeat</keyword>
<dbReference type="FunFam" id="2.60.40.60:FF:000002">
    <property type="entry name" value="Protocadherin alpha 2"/>
    <property type="match status" value="1"/>
</dbReference>
<dbReference type="Pfam" id="PF16492">
    <property type="entry name" value="Cadherin_C_2"/>
    <property type="match status" value="1"/>
</dbReference>
<keyword evidence="8 13" id="KW-0472">Membrane</keyword>
<keyword evidence="3 14" id="KW-0732">Signal</keyword>
<dbReference type="FunFam" id="2.60.40.60:FF:000018">
    <property type="entry name" value="Protocadherin gamma c3"/>
    <property type="match status" value="1"/>
</dbReference>
<dbReference type="InterPro" id="IPR002126">
    <property type="entry name" value="Cadherin-like_dom"/>
</dbReference>
<evidence type="ECO:0000256" key="4">
    <source>
        <dbReference type="ARBA" id="ARBA00022737"/>
    </source>
</evidence>
<dbReference type="InterPro" id="IPR015919">
    <property type="entry name" value="Cadherin-like_sf"/>
</dbReference>
<keyword evidence="2 13" id="KW-0812">Transmembrane</keyword>
<evidence type="ECO:0000256" key="8">
    <source>
        <dbReference type="ARBA" id="ARBA00023136"/>
    </source>
</evidence>
<dbReference type="Gene3D" id="2.60.40.60">
    <property type="entry name" value="Cadherins"/>
    <property type="match status" value="5"/>
</dbReference>
<feature type="compositionally biased region" description="Basic and acidic residues" evidence="12">
    <location>
        <begin position="712"/>
        <end position="725"/>
    </location>
</feature>
<evidence type="ECO:0000256" key="10">
    <source>
        <dbReference type="ARBA" id="ARBA00074462"/>
    </source>
</evidence>
<dbReference type="SUPFAM" id="SSF49313">
    <property type="entry name" value="Cadherin-like"/>
    <property type="match status" value="5"/>
</dbReference>
<dbReference type="PRINTS" id="PR00205">
    <property type="entry name" value="CADHERIN"/>
</dbReference>
<dbReference type="GO" id="GO:0007156">
    <property type="term" value="P:homophilic cell adhesion via plasma membrane adhesion molecules"/>
    <property type="evidence" value="ECO:0007669"/>
    <property type="project" value="InterPro"/>
</dbReference>
<dbReference type="InterPro" id="IPR050174">
    <property type="entry name" value="Protocadherin/Cadherin-CA"/>
</dbReference>
<organism evidence="16 17">
    <name type="scientific">Zonotrichia albicollis</name>
    <name type="common">White-throated sparrow</name>
    <name type="synonym">Fringilla albicollis</name>
    <dbReference type="NCBI Taxonomy" id="44394"/>
    <lineage>
        <taxon>Eukaryota</taxon>
        <taxon>Metazoa</taxon>
        <taxon>Chordata</taxon>
        <taxon>Craniata</taxon>
        <taxon>Vertebrata</taxon>
        <taxon>Euteleostomi</taxon>
        <taxon>Archelosauria</taxon>
        <taxon>Archosauria</taxon>
        <taxon>Dinosauria</taxon>
        <taxon>Saurischia</taxon>
        <taxon>Theropoda</taxon>
        <taxon>Coelurosauria</taxon>
        <taxon>Aves</taxon>
        <taxon>Neognathae</taxon>
        <taxon>Neoaves</taxon>
        <taxon>Telluraves</taxon>
        <taxon>Australaves</taxon>
        <taxon>Passeriformes</taxon>
        <taxon>Passerellidae</taxon>
        <taxon>Zonotrichia</taxon>
    </lineage>
</organism>
<evidence type="ECO:0000256" key="5">
    <source>
        <dbReference type="ARBA" id="ARBA00022837"/>
    </source>
</evidence>
<dbReference type="FunFam" id="2.60.40.60:FF:000006">
    <property type="entry name" value="Protocadherin alpha 2"/>
    <property type="match status" value="1"/>
</dbReference>
<dbReference type="PANTHER" id="PTHR24028">
    <property type="entry name" value="CADHERIN-87A"/>
    <property type="match status" value="1"/>
</dbReference>
<dbReference type="SMART" id="SM00112">
    <property type="entry name" value="CA"/>
    <property type="match status" value="5"/>
</dbReference>
<reference evidence="16" key="2">
    <citation type="submission" date="2025-09" db="UniProtKB">
        <authorList>
            <consortium name="Ensembl"/>
        </authorList>
    </citation>
    <scope>IDENTIFICATION</scope>
</reference>